<evidence type="ECO:0000313" key="2">
    <source>
        <dbReference type="EMBL" id="OPJ69426.1"/>
    </source>
</evidence>
<keyword evidence="3" id="KW-1185">Reference proteome</keyword>
<comment type="caution">
    <text evidence="2">The sequence shown here is derived from an EMBL/GenBank/DDBJ whole genome shotgun (WGS) entry which is preliminary data.</text>
</comment>
<organism evidence="2 3">
    <name type="scientific">Patagioenas fasciata monilis</name>
    <dbReference type="NCBI Taxonomy" id="372326"/>
    <lineage>
        <taxon>Eukaryota</taxon>
        <taxon>Metazoa</taxon>
        <taxon>Chordata</taxon>
        <taxon>Craniata</taxon>
        <taxon>Vertebrata</taxon>
        <taxon>Euteleostomi</taxon>
        <taxon>Archelosauria</taxon>
        <taxon>Archosauria</taxon>
        <taxon>Dinosauria</taxon>
        <taxon>Saurischia</taxon>
        <taxon>Theropoda</taxon>
        <taxon>Coelurosauria</taxon>
        <taxon>Aves</taxon>
        <taxon>Neognathae</taxon>
        <taxon>Neoaves</taxon>
        <taxon>Columbimorphae</taxon>
        <taxon>Columbiformes</taxon>
        <taxon>Columbidae</taxon>
        <taxon>Patagioenas</taxon>
    </lineage>
</organism>
<accession>A0A1V4JB46</accession>
<feature type="compositionally biased region" description="Basic residues" evidence="1">
    <location>
        <begin position="102"/>
        <end position="111"/>
    </location>
</feature>
<dbReference type="EMBL" id="LSYS01008075">
    <property type="protein sequence ID" value="OPJ69426.1"/>
    <property type="molecule type" value="Genomic_DNA"/>
</dbReference>
<evidence type="ECO:0000256" key="1">
    <source>
        <dbReference type="SAM" id="MobiDB-lite"/>
    </source>
</evidence>
<proteinExistence type="predicted"/>
<dbReference type="Proteomes" id="UP000190648">
    <property type="component" value="Unassembled WGS sequence"/>
</dbReference>
<reference evidence="2 3" key="1">
    <citation type="submission" date="2016-02" db="EMBL/GenBank/DDBJ databases">
        <title>Band-tailed pigeon sequencing and assembly.</title>
        <authorList>
            <person name="Soares A.E."/>
            <person name="Novak B.J."/>
            <person name="Rice E.S."/>
            <person name="O'Connell B."/>
            <person name="Chang D."/>
            <person name="Weber S."/>
            <person name="Shapiro B."/>
        </authorList>
    </citation>
    <scope>NUCLEOTIDE SEQUENCE [LARGE SCALE GENOMIC DNA]</scope>
    <source>
        <strain evidence="2">BTP2013</strain>
        <tissue evidence="2">Blood</tissue>
    </source>
</reference>
<name>A0A1V4JB46_PATFA</name>
<dbReference type="AlphaFoldDB" id="A0A1V4JB46"/>
<evidence type="ECO:0000313" key="3">
    <source>
        <dbReference type="Proteomes" id="UP000190648"/>
    </source>
</evidence>
<gene>
    <name evidence="2" type="ORF">AV530_012482</name>
</gene>
<sequence length="111" mass="11985">MVIFVHQVIDVTAHQCGEQILRQLELLEYYAAKEQENSPTAIPGPTVSLGGPPAPSPRVQEELHEELGQVVPSPSPAGQKRSAGEPQHVLKGRASVSSASLAHKKPRRSQH</sequence>
<feature type="region of interest" description="Disordered" evidence="1">
    <location>
        <begin position="36"/>
        <end position="111"/>
    </location>
</feature>
<protein>
    <submittedName>
        <fullName evidence="2">Uncharacterized protein</fullName>
    </submittedName>
</protein>